<evidence type="ECO:0000256" key="2">
    <source>
        <dbReference type="ARBA" id="ARBA00022692"/>
    </source>
</evidence>
<keyword evidence="8" id="KW-1185">Reference proteome</keyword>
<dbReference type="Pfam" id="PF06803">
    <property type="entry name" value="DUF1232"/>
    <property type="match status" value="1"/>
</dbReference>
<keyword evidence="2 5" id="KW-0812">Transmembrane</keyword>
<name>A0A7H1N635_9PROT</name>
<comment type="subcellular location">
    <subcellularLocation>
        <location evidence="1">Endomembrane system</location>
        <topology evidence="1">Multi-pass membrane protein</topology>
    </subcellularLocation>
</comment>
<dbReference type="AlphaFoldDB" id="A0A7H1N635"/>
<sequence>MPQQEERVRRRFWSKVKKTLGRVPFLDQAVAAYYAAFDPETPRHAKAILLAALAYFILPIDLVPDLLAGVGFTDDMTVLLMAVQSMAAHIKPQHVERARRYLADEEQPGR</sequence>
<keyword evidence="4 5" id="KW-0472">Membrane</keyword>
<feature type="domain" description="DUF1232" evidence="6">
    <location>
        <begin position="45"/>
        <end position="80"/>
    </location>
</feature>
<evidence type="ECO:0000256" key="1">
    <source>
        <dbReference type="ARBA" id="ARBA00004127"/>
    </source>
</evidence>
<dbReference type="EMBL" id="CP053923">
    <property type="protein sequence ID" value="QNT71171.1"/>
    <property type="molecule type" value="Genomic_DNA"/>
</dbReference>
<evidence type="ECO:0000313" key="8">
    <source>
        <dbReference type="Proteomes" id="UP000516369"/>
    </source>
</evidence>
<gene>
    <name evidence="7" type="ORF">HQ394_06695</name>
</gene>
<accession>A0A7H1N635</accession>
<organism evidence="7 8">
    <name type="scientific">Defluviicoccus vanus</name>
    <dbReference type="NCBI Taxonomy" id="111831"/>
    <lineage>
        <taxon>Bacteria</taxon>
        <taxon>Pseudomonadati</taxon>
        <taxon>Pseudomonadota</taxon>
        <taxon>Alphaproteobacteria</taxon>
        <taxon>Rhodospirillales</taxon>
        <taxon>Rhodospirillaceae</taxon>
        <taxon>Defluviicoccus</taxon>
    </lineage>
</organism>
<dbReference type="KEGG" id="dvn:HQ394_06695"/>
<evidence type="ECO:0000313" key="7">
    <source>
        <dbReference type="EMBL" id="QNT71171.1"/>
    </source>
</evidence>
<dbReference type="PIRSF" id="PIRSF031804">
    <property type="entry name" value="UCP031804"/>
    <property type="match status" value="1"/>
</dbReference>
<keyword evidence="3 5" id="KW-1133">Transmembrane helix</keyword>
<reference evidence="7 8" key="1">
    <citation type="submission" date="2020-05" db="EMBL/GenBank/DDBJ databases">
        <title>Complete closed genome sequence of Defluviicoccus vanus.</title>
        <authorList>
            <person name="Bessarab I."/>
            <person name="Arumugam K."/>
            <person name="Maszenan A.M."/>
            <person name="Seviour R.J."/>
            <person name="Williams R.B."/>
        </authorList>
    </citation>
    <scope>NUCLEOTIDE SEQUENCE [LARGE SCALE GENOMIC DNA]</scope>
    <source>
        <strain evidence="7 8">Ben 114</strain>
    </source>
</reference>
<protein>
    <submittedName>
        <fullName evidence="7">DUF1232 domain-containing protein</fullName>
    </submittedName>
</protein>
<evidence type="ECO:0000256" key="4">
    <source>
        <dbReference type="ARBA" id="ARBA00023136"/>
    </source>
</evidence>
<dbReference type="GO" id="GO:0012505">
    <property type="term" value="C:endomembrane system"/>
    <property type="evidence" value="ECO:0007669"/>
    <property type="project" value="UniProtKB-SubCell"/>
</dbReference>
<feature type="transmembrane region" description="Helical" evidence="5">
    <location>
        <begin position="48"/>
        <end position="72"/>
    </location>
</feature>
<evidence type="ECO:0000259" key="6">
    <source>
        <dbReference type="Pfam" id="PF06803"/>
    </source>
</evidence>
<evidence type="ECO:0000256" key="5">
    <source>
        <dbReference type="SAM" id="Phobius"/>
    </source>
</evidence>
<dbReference type="InterPro" id="IPR016983">
    <property type="entry name" value="UCP031804"/>
</dbReference>
<dbReference type="InterPro" id="IPR010652">
    <property type="entry name" value="DUF1232"/>
</dbReference>
<proteinExistence type="predicted"/>
<dbReference type="Proteomes" id="UP000516369">
    <property type="component" value="Chromosome"/>
</dbReference>
<evidence type="ECO:0000256" key="3">
    <source>
        <dbReference type="ARBA" id="ARBA00022989"/>
    </source>
</evidence>